<reference evidence="3 4" key="1">
    <citation type="submission" date="2017-04" db="EMBL/GenBank/DDBJ databases">
        <title>Genomic insights into metabolism of Thermodesulfobium acidiphilum.</title>
        <authorList>
            <person name="Toshchakov S.V."/>
            <person name="Frolov E.N."/>
            <person name="Kublanov I.V."/>
            <person name="Samarov N.I."/>
            <person name="Novikov A."/>
            <person name="Lebedinsky A.V."/>
            <person name="Bonch-Osmolovskaya E.A."/>
            <person name="Chernyh N.A."/>
        </authorList>
    </citation>
    <scope>NUCLEOTIDE SEQUENCE [LARGE SCALE GENOMIC DNA]</scope>
    <source>
        <strain evidence="3 4">3127-1</strain>
    </source>
</reference>
<name>A0A2R4VZD2_THEAF</name>
<dbReference type="InterPro" id="IPR002938">
    <property type="entry name" value="FAD-bd"/>
</dbReference>
<dbReference type="Proteomes" id="UP000244792">
    <property type="component" value="Chromosome"/>
</dbReference>
<dbReference type="AlphaFoldDB" id="A0A2R4VZD2"/>
<dbReference type="KEGG" id="taci:TDSAC_0432"/>
<feature type="domain" description="FAD-binding" evidence="2">
    <location>
        <begin position="8"/>
        <end position="162"/>
    </location>
</feature>
<keyword evidence="1" id="KW-0812">Transmembrane</keyword>
<dbReference type="InterPro" id="IPR036188">
    <property type="entry name" value="FAD/NAD-bd_sf"/>
</dbReference>
<dbReference type="EMBL" id="CP020921">
    <property type="protein sequence ID" value="AWB09808.1"/>
    <property type="molecule type" value="Genomic_DNA"/>
</dbReference>
<dbReference type="RefSeq" id="WP_108308621.1">
    <property type="nucleotide sequence ID" value="NZ_CP020921.1"/>
</dbReference>
<dbReference type="NCBIfam" id="TIGR02032">
    <property type="entry name" value="GG-red-SF"/>
    <property type="match status" value="1"/>
</dbReference>
<dbReference type="GO" id="GO:0071949">
    <property type="term" value="F:FAD binding"/>
    <property type="evidence" value="ECO:0007669"/>
    <property type="project" value="InterPro"/>
</dbReference>
<dbReference type="PANTHER" id="PTHR42685">
    <property type="entry name" value="GERANYLGERANYL DIPHOSPHATE REDUCTASE"/>
    <property type="match status" value="1"/>
</dbReference>
<dbReference type="InterPro" id="IPR011777">
    <property type="entry name" value="Geranylgeranyl_Rdtase_fam"/>
</dbReference>
<dbReference type="Pfam" id="PF01494">
    <property type="entry name" value="FAD_binding_3"/>
    <property type="match status" value="1"/>
</dbReference>
<proteinExistence type="predicted"/>
<evidence type="ECO:0000313" key="3">
    <source>
        <dbReference type="EMBL" id="AWB09808.1"/>
    </source>
</evidence>
<keyword evidence="1" id="KW-0472">Membrane</keyword>
<accession>A0A2R4VZD2</accession>
<evidence type="ECO:0000256" key="1">
    <source>
        <dbReference type="SAM" id="Phobius"/>
    </source>
</evidence>
<sequence>MNNEILEFDVVVCGSGPAGATAAALLAKNGLKVALIDKEDFPRDKLCGGLLTKKSYNLIESIFGNKFLQKEIEFFSNRFEVYYRKTKIFSALSKKLFIYVNRRKFDYAILKKAIDSGAYFFGKTKVVGIDVNNMLIFTSSNTFKGRYIVAADGVNSVIRNYLIKNTIIDSSDYKDNLTLAIEFYDYKFTTDRASLFFGFTKFGYGWIFPNKERTVIGIGALISKNKGLMREQFNNFLNSIGYEEPIKTFAHLIPTGWIPNRTGFNNILLVGDAGGFTDPITGEGIYYAIKTAQMASEAILFSEKNKLFAEINYKLFLEKMLKDLKKRKMYRNIVFGTKFRFFIKIFLLVQLILFRDKVLDFIHEPS</sequence>
<dbReference type="InterPro" id="IPR050407">
    <property type="entry name" value="Geranylgeranyl_reductase"/>
</dbReference>
<keyword evidence="4" id="KW-1185">Reference proteome</keyword>
<feature type="transmembrane region" description="Helical" evidence="1">
    <location>
        <begin position="329"/>
        <end position="353"/>
    </location>
</feature>
<dbReference type="GO" id="GO:0016628">
    <property type="term" value="F:oxidoreductase activity, acting on the CH-CH group of donors, NAD or NADP as acceptor"/>
    <property type="evidence" value="ECO:0007669"/>
    <property type="project" value="InterPro"/>
</dbReference>
<dbReference type="PANTHER" id="PTHR42685:SF22">
    <property type="entry name" value="CONDITIONED MEDIUM FACTOR RECEPTOR 1"/>
    <property type="match status" value="1"/>
</dbReference>
<dbReference type="PRINTS" id="PR00420">
    <property type="entry name" value="RNGMNOXGNASE"/>
</dbReference>
<organism evidence="3 4">
    <name type="scientific">Thermodesulfobium acidiphilum</name>
    <dbReference type="NCBI Taxonomy" id="1794699"/>
    <lineage>
        <taxon>Bacteria</taxon>
        <taxon>Pseudomonadati</taxon>
        <taxon>Thermodesulfobiota</taxon>
        <taxon>Thermodesulfobiia</taxon>
        <taxon>Thermodesulfobiales</taxon>
        <taxon>Thermodesulfobiaceae</taxon>
        <taxon>Thermodesulfobium</taxon>
    </lineage>
</organism>
<gene>
    <name evidence="3" type="ORF">TDSAC_0432</name>
</gene>
<evidence type="ECO:0000313" key="4">
    <source>
        <dbReference type="Proteomes" id="UP000244792"/>
    </source>
</evidence>
<dbReference type="OrthoDB" id="9806565at2"/>
<keyword evidence="1" id="KW-1133">Transmembrane helix</keyword>
<protein>
    <submittedName>
        <fullName evidence="3">Geranylgeranyl reductase family</fullName>
    </submittedName>
</protein>
<dbReference type="SUPFAM" id="SSF51905">
    <property type="entry name" value="FAD/NAD(P)-binding domain"/>
    <property type="match status" value="1"/>
</dbReference>
<dbReference type="Gene3D" id="3.50.50.60">
    <property type="entry name" value="FAD/NAD(P)-binding domain"/>
    <property type="match status" value="1"/>
</dbReference>
<evidence type="ECO:0000259" key="2">
    <source>
        <dbReference type="Pfam" id="PF01494"/>
    </source>
</evidence>